<protein>
    <recommendedName>
        <fullName evidence="1">F-box domain-containing protein</fullName>
    </recommendedName>
</protein>
<dbReference type="Proteomes" id="UP000507245">
    <property type="component" value="Unassembled WGS sequence"/>
</dbReference>
<accession>A0A6J5WIK8</accession>
<keyword evidence="3" id="KW-1185">Reference proteome</keyword>
<dbReference type="SMART" id="SM00256">
    <property type="entry name" value="FBOX"/>
    <property type="match status" value="1"/>
</dbReference>
<evidence type="ECO:0000313" key="3">
    <source>
        <dbReference type="Proteomes" id="UP000507245"/>
    </source>
</evidence>
<dbReference type="InterPro" id="IPR017451">
    <property type="entry name" value="F-box-assoc_interact_dom"/>
</dbReference>
<dbReference type="PANTHER" id="PTHR31111">
    <property type="entry name" value="BNAA05G37150D PROTEIN-RELATED"/>
    <property type="match status" value="1"/>
</dbReference>
<dbReference type="Gene3D" id="1.20.1280.50">
    <property type="match status" value="1"/>
</dbReference>
<dbReference type="Pfam" id="PF00646">
    <property type="entry name" value="F-box"/>
    <property type="match status" value="1"/>
</dbReference>
<dbReference type="InterPro" id="IPR013187">
    <property type="entry name" value="F-box-assoc_dom_typ3"/>
</dbReference>
<evidence type="ECO:0000259" key="1">
    <source>
        <dbReference type="PROSITE" id="PS50181"/>
    </source>
</evidence>
<dbReference type="OrthoDB" id="1143725at2759"/>
<gene>
    <name evidence="2" type="ORF">ORAREDHAP_LOCUS16892</name>
</gene>
<sequence length="408" mass="47989">MKMIDVLPTDILTDILSRLPVKSVCCIRCVSKALLKTVDDVSFATMHMRRRLLDDVHQVPRLVLRSYYRFEEQRMQTFKYDGNDLLTKSKPAIISEFKSRQYFHKQDFVFCNLFGFTSLSTKNERSCLLVNPFKGEFLMLPTTSELQAPANIFSNSDTYGMGFDTMTNTYKIVRVSRYLKKDYQTYVVTAEVLVLGTSSWQELPLAPPCYPSRDVASSTYEAVHWLVSEYDNNHGSSRLILSFDFKNEEFYLTPHPFALNENLDFFSFVHLLTFRGSLALVDVSSSNIEIWVLVLKNYDGKKKHEWKLNYKIDMQQHPLRVWHHTYELLEFGEWERGIFFPENYCCLRSIFFVDLTRMSVKLFKDRLDFMMVYSCTDNMISLKNYGDLTEVEEQRYTKFIIERETQSA</sequence>
<organism evidence="2 3">
    <name type="scientific">Prunus armeniaca</name>
    <name type="common">Apricot</name>
    <name type="synonym">Armeniaca vulgaris</name>
    <dbReference type="NCBI Taxonomy" id="36596"/>
    <lineage>
        <taxon>Eukaryota</taxon>
        <taxon>Viridiplantae</taxon>
        <taxon>Streptophyta</taxon>
        <taxon>Embryophyta</taxon>
        <taxon>Tracheophyta</taxon>
        <taxon>Spermatophyta</taxon>
        <taxon>Magnoliopsida</taxon>
        <taxon>eudicotyledons</taxon>
        <taxon>Gunneridae</taxon>
        <taxon>Pentapetalae</taxon>
        <taxon>rosids</taxon>
        <taxon>fabids</taxon>
        <taxon>Rosales</taxon>
        <taxon>Rosaceae</taxon>
        <taxon>Amygdaloideae</taxon>
        <taxon>Amygdaleae</taxon>
        <taxon>Prunus</taxon>
    </lineage>
</organism>
<proteinExistence type="predicted"/>
<dbReference type="InterPro" id="IPR036047">
    <property type="entry name" value="F-box-like_dom_sf"/>
</dbReference>
<name>A0A6J5WIK8_PRUAR</name>
<reference evidence="3" key="1">
    <citation type="journal article" date="2020" name="Genome Biol.">
        <title>Gamete binning: chromosome-level and haplotype-resolved genome assembly enabled by high-throughput single-cell sequencing of gamete genomes.</title>
        <authorList>
            <person name="Campoy J.A."/>
            <person name="Sun H."/>
            <person name="Goel M."/>
            <person name="Jiao W.-B."/>
            <person name="Folz-Donahue K."/>
            <person name="Wang N."/>
            <person name="Rubio M."/>
            <person name="Liu C."/>
            <person name="Kukat C."/>
            <person name="Ruiz D."/>
            <person name="Huettel B."/>
            <person name="Schneeberger K."/>
        </authorList>
    </citation>
    <scope>NUCLEOTIDE SEQUENCE [LARGE SCALE GENOMIC DNA]</scope>
    <source>
        <strain evidence="3">cv. Rojo Pasion</strain>
    </source>
</reference>
<dbReference type="PROSITE" id="PS50181">
    <property type="entry name" value="FBOX"/>
    <property type="match status" value="1"/>
</dbReference>
<dbReference type="PANTHER" id="PTHR31111:SF136">
    <property type="entry name" value="F-BOX ASSOCIATED DOMAIN-CONTAINING PROTEIN"/>
    <property type="match status" value="1"/>
</dbReference>
<dbReference type="AlphaFoldDB" id="A0A6J5WIK8"/>
<dbReference type="InterPro" id="IPR001810">
    <property type="entry name" value="F-box_dom"/>
</dbReference>
<dbReference type="EMBL" id="CAEKKB010000002">
    <property type="protein sequence ID" value="CAB4301389.1"/>
    <property type="molecule type" value="Genomic_DNA"/>
</dbReference>
<dbReference type="NCBIfam" id="TIGR01640">
    <property type="entry name" value="F_box_assoc_1"/>
    <property type="match status" value="1"/>
</dbReference>
<dbReference type="SUPFAM" id="SSF81383">
    <property type="entry name" value="F-box domain"/>
    <property type="match status" value="1"/>
</dbReference>
<evidence type="ECO:0000313" key="2">
    <source>
        <dbReference type="EMBL" id="CAB4301389.1"/>
    </source>
</evidence>
<feature type="domain" description="F-box" evidence="1">
    <location>
        <begin position="1"/>
        <end position="46"/>
    </location>
</feature>
<dbReference type="Pfam" id="PF08268">
    <property type="entry name" value="FBA_3"/>
    <property type="match status" value="1"/>
</dbReference>